<sequence>MDAMLPARPYPDTMTDDAPGLSDLLERYATLRDTIQGLEAERDELGARIKAALGSGEHAETDLYRAALKVSRRVEYPLDRFREVFGDAAALEVAAIDRKKADALAQAGDLDAERLRDLAVVKETQALVLQSKTR</sequence>
<name>A0ABQ3JP67_9DEIO</name>
<accession>A0ABQ3JP67</accession>
<proteinExistence type="predicted"/>
<keyword evidence="3" id="KW-1185">Reference proteome</keyword>
<feature type="coiled-coil region" evidence="1">
    <location>
        <begin position="21"/>
        <end position="48"/>
    </location>
</feature>
<reference evidence="3" key="1">
    <citation type="journal article" date="2019" name="Int. J. Syst. Evol. Microbiol.">
        <title>The Global Catalogue of Microorganisms (GCM) 10K type strain sequencing project: providing services to taxonomists for standard genome sequencing and annotation.</title>
        <authorList>
            <consortium name="The Broad Institute Genomics Platform"/>
            <consortium name="The Broad Institute Genome Sequencing Center for Infectious Disease"/>
            <person name="Wu L."/>
            <person name="Ma J."/>
        </authorList>
    </citation>
    <scope>NUCLEOTIDE SEQUENCE [LARGE SCALE GENOMIC DNA]</scope>
    <source>
        <strain evidence="3">CGMCC 1.18437</strain>
    </source>
</reference>
<protein>
    <submittedName>
        <fullName evidence="2">Uncharacterized protein</fullName>
    </submittedName>
</protein>
<comment type="caution">
    <text evidence="2">The sequence shown here is derived from an EMBL/GenBank/DDBJ whole genome shotgun (WGS) entry which is preliminary data.</text>
</comment>
<dbReference type="EMBL" id="BNAJ01000003">
    <property type="protein sequence ID" value="GHF39753.1"/>
    <property type="molecule type" value="Genomic_DNA"/>
</dbReference>
<evidence type="ECO:0000313" key="3">
    <source>
        <dbReference type="Proteomes" id="UP000619376"/>
    </source>
</evidence>
<evidence type="ECO:0000313" key="2">
    <source>
        <dbReference type="EMBL" id="GHF39753.1"/>
    </source>
</evidence>
<organism evidence="2 3">
    <name type="scientific">Deinococcus metalli</name>
    <dbReference type="NCBI Taxonomy" id="1141878"/>
    <lineage>
        <taxon>Bacteria</taxon>
        <taxon>Thermotogati</taxon>
        <taxon>Deinococcota</taxon>
        <taxon>Deinococci</taxon>
        <taxon>Deinococcales</taxon>
        <taxon>Deinococcaceae</taxon>
        <taxon>Deinococcus</taxon>
    </lineage>
</organism>
<dbReference type="Proteomes" id="UP000619376">
    <property type="component" value="Unassembled WGS sequence"/>
</dbReference>
<evidence type="ECO:0000256" key="1">
    <source>
        <dbReference type="SAM" id="Coils"/>
    </source>
</evidence>
<gene>
    <name evidence="2" type="ORF">GCM10017781_15410</name>
</gene>
<keyword evidence="1" id="KW-0175">Coiled coil</keyword>